<keyword evidence="7" id="KW-0539">Nucleus</keyword>
<evidence type="ECO:0000256" key="3">
    <source>
        <dbReference type="ARBA" id="ARBA00009914"/>
    </source>
</evidence>
<name>A0A182TIL7_9DIPT</name>
<evidence type="ECO:0000313" key="12">
    <source>
        <dbReference type="EnsemblMetazoa" id="AMEC002970-PA"/>
    </source>
</evidence>
<evidence type="ECO:0000256" key="10">
    <source>
        <dbReference type="SAM" id="MobiDB-lite"/>
    </source>
</evidence>
<feature type="compositionally biased region" description="Polar residues" evidence="10">
    <location>
        <begin position="171"/>
        <end position="185"/>
    </location>
</feature>
<dbReference type="GO" id="GO:0032133">
    <property type="term" value="C:chromosome passenger complex"/>
    <property type="evidence" value="ECO:0007669"/>
    <property type="project" value="TreeGrafter"/>
</dbReference>
<dbReference type="Pfam" id="PF10512">
    <property type="entry name" value="Borealin"/>
    <property type="match status" value="1"/>
</dbReference>
<feature type="domain" description="Borealin C-terminal" evidence="11">
    <location>
        <begin position="219"/>
        <end position="337"/>
    </location>
</feature>
<evidence type="ECO:0000256" key="8">
    <source>
        <dbReference type="ARBA" id="ARBA00023306"/>
    </source>
</evidence>
<dbReference type="GO" id="GO:0005634">
    <property type="term" value="C:nucleus"/>
    <property type="evidence" value="ECO:0007669"/>
    <property type="project" value="UniProtKB-SubCell"/>
</dbReference>
<dbReference type="AlphaFoldDB" id="A0A182TIL7"/>
<dbReference type="GO" id="GO:0000070">
    <property type="term" value="P:mitotic sister chromatid segregation"/>
    <property type="evidence" value="ECO:0007669"/>
    <property type="project" value="TreeGrafter"/>
</dbReference>
<reference evidence="12" key="2">
    <citation type="submission" date="2020-05" db="UniProtKB">
        <authorList>
            <consortium name="EnsemblMetazoa"/>
        </authorList>
    </citation>
    <scope>IDENTIFICATION</scope>
    <source>
        <strain evidence="12">CM1001059</strain>
    </source>
</reference>
<comment type="subcellular location">
    <subcellularLocation>
        <location evidence="2">Chromosome</location>
        <location evidence="2">Centromere</location>
    </subcellularLocation>
    <subcellularLocation>
        <location evidence="1">Nucleus</location>
    </subcellularLocation>
</comment>
<dbReference type="GO" id="GO:0000775">
    <property type="term" value="C:chromosome, centromeric region"/>
    <property type="evidence" value="ECO:0007669"/>
    <property type="project" value="UniProtKB-SubCell"/>
</dbReference>
<keyword evidence="8" id="KW-0131">Cell cycle</keyword>
<evidence type="ECO:0000256" key="6">
    <source>
        <dbReference type="ARBA" id="ARBA00022776"/>
    </source>
</evidence>
<evidence type="ECO:0000313" key="13">
    <source>
        <dbReference type="Proteomes" id="UP000075902"/>
    </source>
</evidence>
<keyword evidence="6" id="KW-0498">Mitosis</keyword>
<protein>
    <recommendedName>
        <fullName evidence="11">Borealin C-terminal domain-containing protein</fullName>
    </recommendedName>
</protein>
<evidence type="ECO:0000259" key="11">
    <source>
        <dbReference type="Pfam" id="PF10512"/>
    </source>
</evidence>
<sequence>MVRTKISKNSASKRNRASYQEERLANVMREFDIISETFLMSVDAKLNADLEKLDYQASMMKSRIPKEILQMTMGDLRKRGCSMFVDVLNAAAAPFDSVPERGAANSSQLSIGSGDLQTSMRRSYRTDEGYLTEDNAKQPPLDVMASAKRSKRPMGPLASAMKSSYARRRSNSVSGQSTIATPCKPTSKSSMLFGLKTKQADLRGTPAMGKNIFFGQSERISRAKLRTPLPDGSRKGRTTQAVSADRGMSQIMLKVEPNTPLAFIRYPRAGESVYSLTGSPVVNSAMSKNTANVNIPVPDGMLSLQPTDLEDMDRELLPKIDYATLEHLKKLQANLNKSFVLGSSSDIKKETRNGQFNLEQLSNEHRIG</sequence>
<dbReference type="InterPro" id="IPR046466">
    <property type="entry name" value="Borealin_C"/>
</dbReference>
<keyword evidence="5" id="KW-0132">Cell division</keyword>
<dbReference type="VEuPathDB" id="VectorBase:AMEC002970"/>
<dbReference type="GO" id="GO:0051233">
    <property type="term" value="C:spindle midzone"/>
    <property type="evidence" value="ECO:0007669"/>
    <property type="project" value="TreeGrafter"/>
</dbReference>
<evidence type="ECO:0000256" key="9">
    <source>
        <dbReference type="ARBA" id="ARBA00023328"/>
    </source>
</evidence>
<dbReference type="InterPro" id="IPR018867">
    <property type="entry name" value="Cell_div_borealin"/>
</dbReference>
<reference evidence="13" key="1">
    <citation type="submission" date="2014-01" db="EMBL/GenBank/DDBJ databases">
        <title>The Genome Sequence of Anopheles melas CM1001059_A (V2).</title>
        <authorList>
            <consortium name="The Broad Institute Genomics Platform"/>
            <person name="Neafsey D.E."/>
            <person name="Besansky N."/>
            <person name="Howell P."/>
            <person name="Walton C."/>
            <person name="Young S.K."/>
            <person name="Zeng Q."/>
            <person name="Gargeya S."/>
            <person name="Fitzgerald M."/>
            <person name="Haas B."/>
            <person name="Abouelleil A."/>
            <person name="Allen A.W."/>
            <person name="Alvarado L."/>
            <person name="Arachchi H.M."/>
            <person name="Berlin A.M."/>
            <person name="Chapman S.B."/>
            <person name="Gainer-Dewar J."/>
            <person name="Goldberg J."/>
            <person name="Griggs A."/>
            <person name="Gujja S."/>
            <person name="Hansen M."/>
            <person name="Howarth C."/>
            <person name="Imamovic A."/>
            <person name="Ireland A."/>
            <person name="Larimer J."/>
            <person name="McCowan C."/>
            <person name="Murphy C."/>
            <person name="Pearson M."/>
            <person name="Poon T.W."/>
            <person name="Priest M."/>
            <person name="Roberts A."/>
            <person name="Saif S."/>
            <person name="Shea T."/>
            <person name="Sisk P."/>
            <person name="Sykes S."/>
            <person name="Wortman J."/>
            <person name="Nusbaum C."/>
            <person name="Birren B."/>
        </authorList>
    </citation>
    <scope>NUCLEOTIDE SEQUENCE [LARGE SCALE GENOMIC DNA]</scope>
    <source>
        <strain evidence="13">CM1001059</strain>
    </source>
</reference>
<keyword evidence="13" id="KW-1185">Reference proteome</keyword>
<comment type="similarity">
    <text evidence="3">Belongs to the borealin family.</text>
</comment>
<keyword evidence="4" id="KW-0158">Chromosome</keyword>
<keyword evidence="9" id="KW-0137">Centromere</keyword>
<feature type="region of interest" description="Disordered" evidence="10">
    <location>
        <begin position="147"/>
        <end position="185"/>
    </location>
</feature>
<dbReference type="GO" id="GO:0051301">
    <property type="term" value="P:cell division"/>
    <property type="evidence" value="ECO:0007669"/>
    <property type="project" value="UniProtKB-KW"/>
</dbReference>
<organism evidence="12 13">
    <name type="scientific">Anopheles melas</name>
    <dbReference type="NCBI Taxonomy" id="34690"/>
    <lineage>
        <taxon>Eukaryota</taxon>
        <taxon>Metazoa</taxon>
        <taxon>Ecdysozoa</taxon>
        <taxon>Arthropoda</taxon>
        <taxon>Hexapoda</taxon>
        <taxon>Insecta</taxon>
        <taxon>Pterygota</taxon>
        <taxon>Neoptera</taxon>
        <taxon>Endopterygota</taxon>
        <taxon>Diptera</taxon>
        <taxon>Nematocera</taxon>
        <taxon>Culicoidea</taxon>
        <taxon>Culicidae</taxon>
        <taxon>Anophelinae</taxon>
        <taxon>Anopheles</taxon>
    </lineage>
</organism>
<dbReference type="EnsemblMetazoa" id="AMEC002970-RA">
    <property type="protein sequence ID" value="AMEC002970-PA"/>
    <property type="gene ID" value="AMEC002970"/>
</dbReference>
<evidence type="ECO:0000256" key="1">
    <source>
        <dbReference type="ARBA" id="ARBA00004123"/>
    </source>
</evidence>
<proteinExistence type="inferred from homology"/>
<dbReference type="PANTHER" id="PTHR16040">
    <property type="entry name" value="AUSTRALIN, ISOFORM A-RELATED"/>
    <property type="match status" value="1"/>
</dbReference>
<accession>A0A182TIL7</accession>
<dbReference type="STRING" id="34690.A0A182TIL7"/>
<evidence type="ECO:0000256" key="5">
    <source>
        <dbReference type="ARBA" id="ARBA00022618"/>
    </source>
</evidence>
<dbReference type="Proteomes" id="UP000075902">
    <property type="component" value="Unassembled WGS sequence"/>
</dbReference>
<evidence type="ECO:0000256" key="2">
    <source>
        <dbReference type="ARBA" id="ARBA00004584"/>
    </source>
</evidence>
<dbReference type="PANTHER" id="PTHR16040:SF7">
    <property type="entry name" value="AUSTRALIN, ISOFORM A-RELATED"/>
    <property type="match status" value="1"/>
</dbReference>
<evidence type="ECO:0000256" key="7">
    <source>
        <dbReference type="ARBA" id="ARBA00023242"/>
    </source>
</evidence>
<evidence type="ECO:0000256" key="4">
    <source>
        <dbReference type="ARBA" id="ARBA00022454"/>
    </source>
</evidence>